<accession>A0A1B2RVR3</accession>
<gene>
    <name evidence="1" type="ORF">LCDVSa009L</name>
</gene>
<dbReference type="Proteomes" id="UP000149121">
    <property type="component" value="Segment"/>
</dbReference>
<dbReference type="EMBL" id="KX643370">
    <property type="protein sequence ID" value="AOC55093.1"/>
    <property type="molecule type" value="Genomic_DNA"/>
</dbReference>
<protein>
    <submittedName>
        <fullName evidence="1">Uncharacterized protein</fullName>
    </submittedName>
</protein>
<evidence type="ECO:0000313" key="2">
    <source>
        <dbReference type="Proteomes" id="UP000149121"/>
    </source>
</evidence>
<name>A0A1B2RVR3_9VIRU</name>
<evidence type="ECO:0000313" key="1">
    <source>
        <dbReference type="EMBL" id="AOC55093.1"/>
    </source>
</evidence>
<proteinExistence type="predicted"/>
<organism evidence="1 2">
    <name type="scientific">Lymphocystis disease virus 3</name>
    <dbReference type="NCBI Taxonomy" id="2560566"/>
    <lineage>
        <taxon>Viruses</taxon>
        <taxon>Varidnaviria</taxon>
        <taxon>Bamfordvirae</taxon>
        <taxon>Nucleocytoviricota</taxon>
        <taxon>Megaviricetes</taxon>
        <taxon>Pimascovirales</taxon>
        <taxon>Pimascovirales incertae sedis</taxon>
        <taxon>Iridoviridae</taxon>
        <taxon>Alphairidovirinae</taxon>
        <taxon>Lymphocystivirus</taxon>
        <taxon>Lymphocystivirus sparus1</taxon>
    </lineage>
</organism>
<sequence>MYSLECGKLSRVFKGLNKTKTVKFILDFSTNNLESYYEKNGCLFKSLSDYEIRIVSSVDFNRTLLNNDPSAIPLTRSELTQGLLDLKSLISSGKLGALFKKHDVFFLFDETEFDQNYESFLSNVRLVIFSSLIKLNCNR</sequence>
<keyword evidence="2" id="KW-1185">Reference proteome</keyword>
<dbReference type="KEGG" id="vg:30902585"/>
<dbReference type="OrthoDB" id="35170at10239"/>
<reference evidence="1 2" key="1">
    <citation type="journal article" date="2016" name="J. Virol.">
        <title>Concurrence of Iridovirus, Polyomavirus, and a Unique Member of a New Group of Fish Papillomaviruses in Lymphocystis Disease-Affected Gilthead Sea Bream.</title>
        <authorList>
            <person name="Lopez-Bueno A."/>
            <person name="Mavian C."/>
            <person name="Labella A.M."/>
            <person name="Castro D."/>
            <person name="Borrego J.J."/>
            <person name="Alcami A."/>
            <person name="Alejo A."/>
        </authorList>
    </citation>
    <scope>NUCLEOTIDE SEQUENCE [LARGE SCALE GENOMIC DNA]</scope>
    <source>
        <strain evidence="1">SA9</strain>
    </source>
</reference>